<dbReference type="CDD" id="cd07814">
    <property type="entry name" value="SRPBCC_CalC_Aha1-like"/>
    <property type="match status" value="1"/>
</dbReference>
<comment type="similarity">
    <text evidence="1">Belongs to the AHA1 family.</text>
</comment>
<dbReference type="InterPro" id="IPR013538">
    <property type="entry name" value="ASHA1/2-like_C"/>
</dbReference>
<dbReference type="RefSeq" id="WP_345030468.1">
    <property type="nucleotide sequence ID" value="NZ_BAABEY010000026.1"/>
</dbReference>
<organism evidence="3 4">
    <name type="scientific">Ravibacter arvi</name>
    <dbReference type="NCBI Taxonomy" id="2051041"/>
    <lineage>
        <taxon>Bacteria</taxon>
        <taxon>Pseudomonadati</taxon>
        <taxon>Bacteroidota</taxon>
        <taxon>Cytophagia</taxon>
        <taxon>Cytophagales</taxon>
        <taxon>Spirosomataceae</taxon>
        <taxon>Ravibacter</taxon>
    </lineage>
</organism>
<dbReference type="Pfam" id="PF08327">
    <property type="entry name" value="AHSA1"/>
    <property type="match status" value="1"/>
</dbReference>
<evidence type="ECO:0000259" key="2">
    <source>
        <dbReference type="Pfam" id="PF08327"/>
    </source>
</evidence>
<dbReference type="Gene3D" id="3.30.530.20">
    <property type="match status" value="1"/>
</dbReference>
<evidence type="ECO:0000313" key="4">
    <source>
        <dbReference type="Proteomes" id="UP001501508"/>
    </source>
</evidence>
<gene>
    <name evidence="3" type="ORF">GCM10023091_29110</name>
</gene>
<dbReference type="SUPFAM" id="SSF55961">
    <property type="entry name" value="Bet v1-like"/>
    <property type="match status" value="1"/>
</dbReference>
<evidence type="ECO:0000256" key="1">
    <source>
        <dbReference type="ARBA" id="ARBA00006817"/>
    </source>
</evidence>
<name>A0ABP8M193_9BACT</name>
<comment type="caution">
    <text evidence="3">The sequence shown here is derived from an EMBL/GenBank/DDBJ whole genome shotgun (WGS) entry which is preliminary data.</text>
</comment>
<proteinExistence type="inferred from homology"/>
<reference evidence="4" key="1">
    <citation type="journal article" date="2019" name="Int. J. Syst. Evol. Microbiol.">
        <title>The Global Catalogue of Microorganisms (GCM) 10K type strain sequencing project: providing services to taxonomists for standard genome sequencing and annotation.</title>
        <authorList>
            <consortium name="The Broad Institute Genomics Platform"/>
            <consortium name="The Broad Institute Genome Sequencing Center for Infectious Disease"/>
            <person name="Wu L."/>
            <person name="Ma J."/>
        </authorList>
    </citation>
    <scope>NUCLEOTIDE SEQUENCE [LARGE SCALE GENOMIC DNA]</scope>
    <source>
        <strain evidence="4">JCM 31920</strain>
    </source>
</reference>
<evidence type="ECO:0000313" key="3">
    <source>
        <dbReference type="EMBL" id="GAA4442381.1"/>
    </source>
</evidence>
<accession>A0ABP8M193</accession>
<protein>
    <recommendedName>
        <fullName evidence="2">Activator of Hsp90 ATPase homologue 1/2-like C-terminal domain-containing protein</fullName>
    </recommendedName>
</protein>
<dbReference type="InterPro" id="IPR023393">
    <property type="entry name" value="START-like_dom_sf"/>
</dbReference>
<feature type="domain" description="Activator of Hsp90 ATPase homologue 1/2-like C-terminal" evidence="2">
    <location>
        <begin position="26"/>
        <end position="162"/>
    </location>
</feature>
<sequence length="167" mass="19353">MKPALAFDFIVNKENNTIHIVREFNAGLELVWKAWTTAELLDQWWGPKPWRAETKIMDFRVGGFWLYAMVSPEGEKGWSKGNFVSIVEKKSFTLHGGFCDEDGNINPEFPQNLWENRFTPEDHKVRVNILLTYDSLADLEAELEMGFKEGMTVDFEQLDELLAGYTR</sequence>
<dbReference type="EMBL" id="BAABEY010000026">
    <property type="protein sequence ID" value="GAA4442381.1"/>
    <property type="molecule type" value="Genomic_DNA"/>
</dbReference>
<dbReference type="Proteomes" id="UP001501508">
    <property type="component" value="Unassembled WGS sequence"/>
</dbReference>
<keyword evidence="4" id="KW-1185">Reference proteome</keyword>